<keyword evidence="3" id="KW-0804">Transcription</keyword>
<evidence type="ECO:0000259" key="4">
    <source>
        <dbReference type="PROSITE" id="PS50956"/>
    </source>
</evidence>
<dbReference type="EMBL" id="JAAKZZ010000087">
    <property type="protein sequence ID" value="NGO68948.1"/>
    <property type="molecule type" value="Genomic_DNA"/>
</dbReference>
<protein>
    <submittedName>
        <fullName evidence="5">Lrp/AsnC family transcriptional regulator</fullName>
    </submittedName>
</protein>
<gene>
    <name evidence="5" type="ORF">G5C65_11390</name>
</gene>
<dbReference type="GO" id="GO:0043200">
    <property type="term" value="P:response to amino acid"/>
    <property type="evidence" value="ECO:0007669"/>
    <property type="project" value="TreeGrafter"/>
</dbReference>
<organism evidence="5 6">
    <name type="scientific">Streptomyces boncukensis</name>
    <dbReference type="NCBI Taxonomy" id="2711219"/>
    <lineage>
        <taxon>Bacteria</taxon>
        <taxon>Bacillati</taxon>
        <taxon>Actinomycetota</taxon>
        <taxon>Actinomycetes</taxon>
        <taxon>Kitasatosporales</taxon>
        <taxon>Streptomycetaceae</taxon>
        <taxon>Streptomyces</taxon>
    </lineage>
</organism>
<dbReference type="AlphaFoldDB" id="A0A6G4WV09"/>
<dbReference type="GO" id="GO:0043565">
    <property type="term" value="F:sequence-specific DNA binding"/>
    <property type="evidence" value="ECO:0007669"/>
    <property type="project" value="InterPro"/>
</dbReference>
<dbReference type="PROSITE" id="PS50956">
    <property type="entry name" value="HTH_ASNC_2"/>
    <property type="match status" value="1"/>
</dbReference>
<dbReference type="PANTHER" id="PTHR30154">
    <property type="entry name" value="LEUCINE-RESPONSIVE REGULATORY PROTEIN"/>
    <property type="match status" value="1"/>
</dbReference>
<evidence type="ECO:0000313" key="6">
    <source>
        <dbReference type="Proteomes" id="UP000477722"/>
    </source>
</evidence>
<dbReference type="Proteomes" id="UP000477722">
    <property type="component" value="Unassembled WGS sequence"/>
</dbReference>
<dbReference type="SUPFAM" id="SSF54909">
    <property type="entry name" value="Dimeric alpha+beta barrel"/>
    <property type="match status" value="2"/>
</dbReference>
<dbReference type="PRINTS" id="PR00033">
    <property type="entry name" value="HTHASNC"/>
</dbReference>
<dbReference type="InterPro" id="IPR036388">
    <property type="entry name" value="WH-like_DNA-bd_sf"/>
</dbReference>
<dbReference type="Gene3D" id="3.30.70.920">
    <property type="match status" value="1"/>
</dbReference>
<dbReference type="GO" id="GO:0005829">
    <property type="term" value="C:cytosol"/>
    <property type="evidence" value="ECO:0007669"/>
    <property type="project" value="TreeGrafter"/>
</dbReference>
<evidence type="ECO:0000256" key="3">
    <source>
        <dbReference type="ARBA" id="ARBA00023163"/>
    </source>
</evidence>
<evidence type="ECO:0000256" key="2">
    <source>
        <dbReference type="ARBA" id="ARBA00023125"/>
    </source>
</evidence>
<dbReference type="PANTHER" id="PTHR30154:SF34">
    <property type="entry name" value="TRANSCRIPTIONAL REGULATOR AZLB"/>
    <property type="match status" value="1"/>
</dbReference>
<dbReference type="InterPro" id="IPR011008">
    <property type="entry name" value="Dimeric_a/b-barrel"/>
</dbReference>
<dbReference type="SUPFAM" id="SSF46785">
    <property type="entry name" value="Winged helix' DNA-binding domain"/>
    <property type="match status" value="1"/>
</dbReference>
<accession>A0A6G4WV09</accession>
<feature type="domain" description="HTH asnC-type" evidence="4">
    <location>
        <begin position="116"/>
        <end position="176"/>
    </location>
</feature>
<evidence type="ECO:0000256" key="1">
    <source>
        <dbReference type="ARBA" id="ARBA00023015"/>
    </source>
</evidence>
<dbReference type="Pfam" id="PF01037">
    <property type="entry name" value="AsnC_trans_reg"/>
    <property type="match status" value="1"/>
</dbReference>
<dbReference type="InterPro" id="IPR036390">
    <property type="entry name" value="WH_DNA-bd_sf"/>
</dbReference>
<dbReference type="Gene3D" id="1.10.10.10">
    <property type="entry name" value="Winged helix-like DNA-binding domain superfamily/Winged helix DNA-binding domain"/>
    <property type="match status" value="1"/>
</dbReference>
<keyword evidence="2" id="KW-0238">DNA-binding</keyword>
<reference evidence="5 6" key="1">
    <citation type="submission" date="2020-02" db="EMBL/GenBank/DDBJ databases">
        <title>Whole-genome analyses of novel actinobacteria.</title>
        <authorList>
            <person name="Sahin N."/>
            <person name="Tatar D."/>
        </authorList>
    </citation>
    <scope>NUCLEOTIDE SEQUENCE [LARGE SCALE GENOMIC DNA]</scope>
    <source>
        <strain evidence="5 6">SB3404</strain>
    </source>
</reference>
<dbReference type="Pfam" id="PF13404">
    <property type="entry name" value="HTH_AsnC-type"/>
    <property type="match status" value="1"/>
</dbReference>
<dbReference type="InterPro" id="IPR019887">
    <property type="entry name" value="Tscrpt_reg_AsnC/Lrp_C"/>
</dbReference>
<keyword evidence="6" id="KW-1185">Reference proteome</keyword>
<dbReference type="SMART" id="SM00344">
    <property type="entry name" value="HTH_ASNC"/>
    <property type="match status" value="1"/>
</dbReference>
<evidence type="ECO:0000313" key="5">
    <source>
        <dbReference type="EMBL" id="NGO68948.1"/>
    </source>
</evidence>
<dbReference type="RefSeq" id="WP_165298645.1">
    <property type="nucleotide sequence ID" value="NZ_JAAKZZ010000087.1"/>
</dbReference>
<sequence length="270" mass="29462">MPSRLGLTRWLLRLRCTPDAAGAIASALARRPDVSWVTLASGGTEIYCALNARNADERDAHLLQQLSRTRHVRSVSAHCMMRIFVGDTSTRHASRFRTGRAPCVADSGSRRAPLPLDDTDRTLFAELARDGRATLPELAVATGRSPSGIQRRLQRLSSEGALMFAVDFDPRLLGDHMSTRLWLRVAPAHLRTVGEALVTHPEIPFAAAVTGTSNLVASGIFRDPYDLYEYIDQRVGPLPGVQDIETAPTLREVKRVAPATSFGAWGAWGA</sequence>
<dbReference type="InterPro" id="IPR019888">
    <property type="entry name" value="Tscrpt_reg_AsnC-like"/>
</dbReference>
<proteinExistence type="predicted"/>
<keyword evidence="1" id="KW-0805">Transcription regulation</keyword>
<comment type="caution">
    <text evidence="5">The sequence shown here is derived from an EMBL/GenBank/DDBJ whole genome shotgun (WGS) entry which is preliminary data.</text>
</comment>
<name>A0A6G4WV09_9ACTN</name>
<dbReference type="InterPro" id="IPR000485">
    <property type="entry name" value="AsnC-type_HTH_dom"/>
</dbReference>